<evidence type="ECO:0000313" key="3">
    <source>
        <dbReference type="Proteomes" id="UP000249066"/>
    </source>
</evidence>
<gene>
    <name evidence="2" type="ORF">DI623_01970</name>
</gene>
<comment type="caution">
    <text evidence="2">The sequence shown here is derived from an EMBL/GenBank/DDBJ whole genome shotgun (WGS) entry which is preliminary data.</text>
</comment>
<evidence type="ECO:0000313" key="2">
    <source>
        <dbReference type="EMBL" id="PZO91851.1"/>
    </source>
</evidence>
<proteinExistence type="predicted"/>
<accession>A0A2W5C9X5</accession>
<evidence type="ECO:0008006" key="4">
    <source>
        <dbReference type="Google" id="ProtNLM"/>
    </source>
</evidence>
<name>A0A2W5C9X5_9SPHN</name>
<evidence type="ECO:0000256" key="1">
    <source>
        <dbReference type="SAM" id="SignalP"/>
    </source>
</evidence>
<protein>
    <recommendedName>
        <fullName evidence="4">Lipoprotein</fullName>
    </recommendedName>
</protein>
<dbReference type="PROSITE" id="PS51257">
    <property type="entry name" value="PROKAR_LIPOPROTEIN"/>
    <property type="match status" value="1"/>
</dbReference>
<reference evidence="2 3" key="1">
    <citation type="submission" date="2017-08" db="EMBL/GenBank/DDBJ databases">
        <title>Infants hospitalized years apart are colonized by the same room-sourced microbial strains.</title>
        <authorList>
            <person name="Brooks B."/>
            <person name="Olm M.R."/>
            <person name="Firek B.A."/>
            <person name="Baker R."/>
            <person name="Thomas B.C."/>
            <person name="Morowitz M.J."/>
            <person name="Banfield J.F."/>
        </authorList>
    </citation>
    <scope>NUCLEOTIDE SEQUENCE [LARGE SCALE GENOMIC DNA]</scope>
    <source>
        <strain evidence="2">S2_018_000_R2_101</strain>
    </source>
</reference>
<dbReference type="Proteomes" id="UP000249066">
    <property type="component" value="Unassembled WGS sequence"/>
</dbReference>
<dbReference type="AlphaFoldDB" id="A0A2W5C9X5"/>
<organism evidence="2 3">
    <name type="scientific">Sphingomonas sanxanigenens</name>
    <dbReference type="NCBI Taxonomy" id="397260"/>
    <lineage>
        <taxon>Bacteria</taxon>
        <taxon>Pseudomonadati</taxon>
        <taxon>Pseudomonadota</taxon>
        <taxon>Alphaproteobacteria</taxon>
        <taxon>Sphingomonadales</taxon>
        <taxon>Sphingomonadaceae</taxon>
        <taxon>Sphingomonas</taxon>
    </lineage>
</organism>
<sequence>MKRRMKRLLIFAPLLMLASCATPETRVRNALENAGLSPRMSECMAKKMVAKLSIGQLRRLGEVARAGKARNVQDFLDAIGAIDDPQTVSVTTRAALSCSLKL</sequence>
<keyword evidence="1" id="KW-0732">Signal</keyword>
<feature type="chain" id="PRO_5015884107" description="Lipoprotein" evidence="1">
    <location>
        <begin position="22"/>
        <end position="102"/>
    </location>
</feature>
<feature type="signal peptide" evidence="1">
    <location>
        <begin position="1"/>
        <end position="21"/>
    </location>
</feature>
<dbReference type="EMBL" id="QFNN01000004">
    <property type="protein sequence ID" value="PZO91851.1"/>
    <property type="molecule type" value="Genomic_DNA"/>
</dbReference>